<dbReference type="InterPro" id="IPR045155">
    <property type="entry name" value="Beta-lactam_cat"/>
</dbReference>
<dbReference type="InterPro" id="IPR012338">
    <property type="entry name" value="Beta-lactam/transpept-like"/>
</dbReference>
<dbReference type="PANTHER" id="PTHR35333:SF3">
    <property type="entry name" value="BETA-LACTAMASE-TYPE TRANSPEPTIDASE FOLD CONTAINING PROTEIN"/>
    <property type="match status" value="1"/>
</dbReference>
<dbReference type="GO" id="GO:0030655">
    <property type="term" value="P:beta-lactam antibiotic catabolic process"/>
    <property type="evidence" value="ECO:0007669"/>
    <property type="project" value="InterPro"/>
</dbReference>
<feature type="compositionally biased region" description="Low complexity" evidence="6">
    <location>
        <begin position="70"/>
        <end position="91"/>
    </location>
</feature>
<organism evidence="8 9">
    <name type="scientific">Micromonospora endophytica</name>
    <dbReference type="NCBI Taxonomy" id="515350"/>
    <lineage>
        <taxon>Bacteria</taxon>
        <taxon>Bacillati</taxon>
        <taxon>Actinomycetota</taxon>
        <taxon>Actinomycetes</taxon>
        <taxon>Micromonosporales</taxon>
        <taxon>Micromonosporaceae</taxon>
        <taxon>Micromonospora</taxon>
    </lineage>
</organism>
<sequence>MPDQHQYRLRCLRQHGRALRAWLPAIREGLRVPGRPTEGPDLTSTIRRTRNRALAAALALGLLAGCSPGTPTAPASPSAASPTSSSPSTAPVAVDFAPLEGEFDARLGVYALDTGTGRTVAHRPDERFAYASTFKALAAAAVLADTSTEELDQIVKYSRDDLVTYSPITEQHVETGMSLRAIADAAVRYSDNTAGNLLLDRLGGPAGFQQVLRDIGDEVTEPARWETELNEATPGDTRDTSTPRALATSLKTYAVDDALTAEDRAVLVDWLKGNTTGDKTIRAGTPDGWQVGDKTGSGGYGTRNDIAVIWPPDRAPIVLAVLSSRSDKDAERDDALLARATELTLTALR</sequence>
<dbReference type="EC" id="3.5.2.6" evidence="2 5"/>
<evidence type="ECO:0000256" key="6">
    <source>
        <dbReference type="SAM" id="MobiDB-lite"/>
    </source>
</evidence>
<comment type="similarity">
    <text evidence="1 5">Belongs to the class-A beta-lactamase family.</text>
</comment>
<dbReference type="PANTHER" id="PTHR35333">
    <property type="entry name" value="BETA-LACTAMASE"/>
    <property type="match status" value="1"/>
</dbReference>
<evidence type="ECO:0000313" key="9">
    <source>
        <dbReference type="Proteomes" id="UP000248627"/>
    </source>
</evidence>
<keyword evidence="4 5" id="KW-0046">Antibiotic resistance</keyword>
<evidence type="ECO:0000256" key="5">
    <source>
        <dbReference type="RuleBase" id="RU361140"/>
    </source>
</evidence>
<dbReference type="PROSITE" id="PS00146">
    <property type="entry name" value="BETA_LACTAMASE_A"/>
    <property type="match status" value="1"/>
</dbReference>
<comment type="catalytic activity">
    <reaction evidence="5">
        <text>a beta-lactam + H2O = a substituted beta-amino acid</text>
        <dbReference type="Rhea" id="RHEA:20401"/>
        <dbReference type="ChEBI" id="CHEBI:15377"/>
        <dbReference type="ChEBI" id="CHEBI:35627"/>
        <dbReference type="ChEBI" id="CHEBI:140347"/>
        <dbReference type="EC" id="3.5.2.6"/>
    </reaction>
</comment>
<dbReference type="SUPFAM" id="SSF56601">
    <property type="entry name" value="beta-lactamase/transpeptidase-like"/>
    <property type="match status" value="1"/>
</dbReference>
<evidence type="ECO:0000256" key="2">
    <source>
        <dbReference type="ARBA" id="ARBA00012865"/>
    </source>
</evidence>
<proteinExistence type="inferred from homology"/>
<comment type="caution">
    <text evidence="8">The sequence shown here is derived from an EMBL/GenBank/DDBJ whole genome shotgun (WGS) entry which is preliminary data.</text>
</comment>
<dbReference type="NCBIfam" id="NF033103">
    <property type="entry name" value="bla_class_A"/>
    <property type="match status" value="1"/>
</dbReference>
<feature type="region of interest" description="Disordered" evidence="6">
    <location>
        <begin position="70"/>
        <end position="92"/>
    </location>
</feature>
<evidence type="ECO:0000256" key="1">
    <source>
        <dbReference type="ARBA" id="ARBA00009009"/>
    </source>
</evidence>
<dbReference type="OrthoDB" id="9784149at2"/>
<keyword evidence="9" id="KW-1185">Reference proteome</keyword>
<dbReference type="InterPro" id="IPR023650">
    <property type="entry name" value="Beta-lactam_class-A_AS"/>
</dbReference>
<dbReference type="GO" id="GO:0008800">
    <property type="term" value="F:beta-lactamase activity"/>
    <property type="evidence" value="ECO:0007669"/>
    <property type="project" value="UniProtKB-UniRule"/>
</dbReference>
<dbReference type="AlphaFoldDB" id="A0A2W2CJX9"/>
<dbReference type="InterPro" id="IPR000871">
    <property type="entry name" value="Beta-lactam_class-A"/>
</dbReference>
<name>A0A2W2CJX9_9ACTN</name>
<dbReference type="PRINTS" id="PR00118">
    <property type="entry name" value="BLACTAMASEA"/>
</dbReference>
<accession>A0A2W2CJX9</accession>
<dbReference type="Pfam" id="PF13354">
    <property type="entry name" value="Beta-lactamase2"/>
    <property type="match status" value="1"/>
</dbReference>
<evidence type="ECO:0000256" key="4">
    <source>
        <dbReference type="ARBA" id="ARBA00023251"/>
    </source>
</evidence>
<feature type="domain" description="Beta-lactamase class A catalytic" evidence="7">
    <location>
        <begin position="108"/>
        <end position="322"/>
    </location>
</feature>
<dbReference type="EMBL" id="POTX01000152">
    <property type="protein sequence ID" value="PZF91998.1"/>
    <property type="molecule type" value="Genomic_DNA"/>
</dbReference>
<reference evidence="8 9" key="1">
    <citation type="submission" date="2018-01" db="EMBL/GenBank/DDBJ databases">
        <title>Draft genome sequence of Jishengella endophytica.</title>
        <authorList>
            <person name="Sahin N."/>
            <person name="Ay H."/>
            <person name="Saygin H."/>
        </authorList>
    </citation>
    <scope>NUCLEOTIDE SEQUENCE [LARGE SCALE GENOMIC DNA]</scope>
    <source>
        <strain evidence="8 9">DSM 45430</strain>
    </source>
</reference>
<evidence type="ECO:0000256" key="3">
    <source>
        <dbReference type="ARBA" id="ARBA00022801"/>
    </source>
</evidence>
<protein>
    <recommendedName>
        <fullName evidence="2 5">Beta-lactamase</fullName>
        <ecNumber evidence="2 5">3.5.2.6</ecNumber>
    </recommendedName>
</protein>
<evidence type="ECO:0000313" key="8">
    <source>
        <dbReference type="EMBL" id="PZF91998.1"/>
    </source>
</evidence>
<dbReference type="Proteomes" id="UP000248627">
    <property type="component" value="Unassembled WGS sequence"/>
</dbReference>
<evidence type="ECO:0000259" key="7">
    <source>
        <dbReference type="Pfam" id="PF13354"/>
    </source>
</evidence>
<dbReference type="GO" id="GO:0046677">
    <property type="term" value="P:response to antibiotic"/>
    <property type="evidence" value="ECO:0007669"/>
    <property type="project" value="UniProtKB-UniRule"/>
</dbReference>
<gene>
    <name evidence="8" type="ORF">C1I93_20325</name>
</gene>
<dbReference type="Gene3D" id="3.40.710.10">
    <property type="entry name" value="DD-peptidase/beta-lactamase superfamily"/>
    <property type="match status" value="1"/>
</dbReference>
<keyword evidence="3 5" id="KW-0378">Hydrolase</keyword>